<organism evidence="2 3">
    <name type="scientific">Crucibulum laeve</name>
    <dbReference type="NCBI Taxonomy" id="68775"/>
    <lineage>
        <taxon>Eukaryota</taxon>
        <taxon>Fungi</taxon>
        <taxon>Dikarya</taxon>
        <taxon>Basidiomycota</taxon>
        <taxon>Agaricomycotina</taxon>
        <taxon>Agaricomycetes</taxon>
        <taxon>Agaricomycetidae</taxon>
        <taxon>Agaricales</taxon>
        <taxon>Agaricineae</taxon>
        <taxon>Nidulariaceae</taxon>
        <taxon>Crucibulum</taxon>
    </lineage>
</organism>
<dbReference type="EMBL" id="ML213590">
    <property type="protein sequence ID" value="TFK44583.1"/>
    <property type="molecule type" value="Genomic_DNA"/>
</dbReference>
<reference evidence="2 3" key="1">
    <citation type="journal article" date="2019" name="Nat. Ecol. Evol.">
        <title>Megaphylogeny resolves global patterns of mushroom evolution.</title>
        <authorList>
            <person name="Varga T."/>
            <person name="Krizsan K."/>
            <person name="Foldi C."/>
            <person name="Dima B."/>
            <person name="Sanchez-Garcia M."/>
            <person name="Sanchez-Ramirez S."/>
            <person name="Szollosi G.J."/>
            <person name="Szarkandi J.G."/>
            <person name="Papp V."/>
            <person name="Albert L."/>
            <person name="Andreopoulos W."/>
            <person name="Angelini C."/>
            <person name="Antonin V."/>
            <person name="Barry K.W."/>
            <person name="Bougher N.L."/>
            <person name="Buchanan P."/>
            <person name="Buyck B."/>
            <person name="Bense V."/>
            <person name="Catcheside P."/>
            <person name="Chovatia M."/>
            <person name="Cooper J."/>
            <person name="Damon W."/>
            <person name="Desjardin D."/>
            <person name="Finy P."/>
            <person name="Geml J."/>
            <person name="Haridas S."/>
            <person name="Hughes K."/>
            <person name="Justo A."/>
            <person name="Karasinski D."/>
            <person name="Kautmanova I."/>
            <person name="Kiss B."/>
            <person name="Kocsube S."/>
            <person name="Kotiranta H."/>
            <person name="LaButti K.M."/>
            <person name="Lechner B.E."/>
            <person name="Liimatainen K."/>
            <person name="Lipzen A."/>
            <person name="Lukacs Z."/>
            <person name="Mihaltcheva S."/>
            <person name="Morgado L.N."/>
            <person name="Niskanen T."/>
            <person name="Noordeloos M.E."/>
            <person name="Ohm R.A."/>
            <person name="Ortiz-Santana B."/>
            <person name="Ovrebo C."/>
            <person name="Racz N."/>
            <person name="Riley R."/>
            <person name="Savchenko A."/>
            <person name="Shiryaev A."/>
            <person name="Soop K."/>
            <person name="Spirin V."/>
            <person name="Szebenyi C."/>
            <person name="Tomsovsky M."/>
            <person name="Tulloss R.E."/>
            <person name="Uehling J."/>
            <person name="Grigoriev I.V."/>
            <person name="Vagvolgyi C."/>
            <person name="Papp T."/>
            <person name="Martin F.M."/>
            <person name="Miettinen O."/>
            <person name="Hibbett D.S."/>
            <person name="Nagy L.G."/>
        </authorList>
    </citation>
    <scope>NUCLEOTIDE SEQUENCE [LARGE SCALE GENOMIC DNA]</scope>
    <source>
        <strain evidence="2 3">CBS 166.37</strain>
    </source>
</reference>
<feature type="compositionally biased region" description="Basic and acidic residues" evidence="1">
    <location>
        <begin position="210"/>
        <end position="219"/>
    </location>
</feature>
<dbReference type="Proteomes" id="UP000308652">
    <property type="component" value="Unassembled WGS sequence"/>
</dbReference>
<name>A0A5C3MIT9_9AGAR</name>
<gene>
    <name evidence="2" type="ORF">BDQ12DRAFT_708493</name>
</gene>
<sequence>MSSIRRKPISTYKSPSGGEWNPYLFAACTKSSTSSLQSHVQSKPRTPIMEEKPTGNQHLRRQKYLSGPSLPLYHPLGRLALSLPPLDPAAFGLPVPIMKDDPEPRSSARPRKQATKLRDVEDEFPTPMPSVSTIAAVAAREIKEKASPRKKRVGGGAKRKRKEADDGDATYPAKRTRVPRGMTNQMAEEEESPEAAIPAPDIVTTPEPAGDDRRPERRTTRSRGSTKRRDSSASANASLSISPPAVIAELLPVASAAEEAEEKTTCVDRDLPCDDSPGRRVTKEIIEEKEEGELSEEGQVGSGP</sequence>
<feature type="compositionally biased region" description="Basic residues" evidence="1">
    <location>
        <begin position="148"/>
        <end position="161"/>
    </location>
</feature>
<feature type="region of interest" description="Disordered" evidence="1">
    <location>
        <begin position="35"/>
        <end position="59"/>
    </location>
</feature>
<feature type="compositionally biased region" description="Basic and acidic residues" evidence="1">
    <location>
        <begin position="262"/>
        <end position="286"/>
    </location>
</feature>
<accession>A0A5C3MIT9</accession>
<evidence type="ECO:0000313" key="3">
    <source>
        <dbReference type="Proteomes" id="UP000308652"/>
    </source>
</evidence>
<feature type="region of interest" description="Disordered" evidence="1">
    <location>
        <begin position="94"/>
        <end position="304"/>
    </location>
</feature>
<evidence type="ECO:0000313" key="2">
    <source>
        <dbReference type="EMBL" id="TFK44583.1"/>
    </source>
</evidence>
<feature type="compositionally biased region" description="Acidic residues" evidence="1">
    <location>
        <begin position="287"/>
        <end position="296"/>
    </location>
</feature>
<feature type="compositionally biased region" description="Low complexity" evidence="1">
    <location>
        <begin position="232"/>
        <end position="257"/>
    </location>
</feature>
<protein>
    <submittedName>
        <fullName evidence="2">Uncharacterized protein</fullName>
    </submittedName>
</protein>
<proteinExistence type="predicted"/>
<dbReference type="AlphaFoldDB" id="A0A5C3MIT9"/>
<keyword evidence="3" id="KW-1185">Reference proteome</keyword>
<evidence type="ECO:0000256" key="1">
    <source>
        <dbReference type="SAM" id="MobiDB-lite"/>
    </source>
</evidence>
<dbReference type="OrthoDB" id="2676123at2759"/>